<dbReference type="EMBL" id="BAAAUT010000031">
    <property type="protein sequence ID" value="GAA3144621.1"/>
    <property type="molecule type" value="Genomic_DNA"/>
</dbReference>
<evidence type="ECO:0000256" key="1">
    <source>
        <dbReference type="SAM" id="MobiDB-lite"/>
    </source>
</evidence>
<feature type="region of interest" description="Disordered" evidence="1">
    <location>
        <begin position="36"/>
        <end position="59"/>
    </location>
</feature>
<comment type="caution">
    <text evidence="2">The sequence shown here is derived from an EMBL/GenBank/DDBJ whole genome shotgun (WGS) entry which is preliminary data.</text>
</comment>
<dbReference type="RefSeq" id="WP_344861627.1">
    <property type="nucleotide sequence ID" value="NZ_BAAAUT010000031.1"/>
</dbReference>
<accession>A0ABP6NDH3</accession>
<gene>
    <name evidence="2" type="ORF">GCM10010466_39650</name>
</gene>
<dbReference type="CDD" id="cd00093">
    <property type="entry name" value="HTH_XRE"/>
    <property type="match status" value="1"/>
</dbReference>
<evidence type="ECO:0000313" key="2">
    <source>
        <dbReference type="EMBL" id="GAA3144621.1"/>
    </source>
</evidence>
<evidence type="ECO:0000313" key="3">
    <source>
        <dbReference type="Proteomes" id="UP001500320"/>
    </source>
</evidence>
<sequence length="115" mass="12916">MTVRGETIVCWCCGIPGPSSGAFELTESCYSRWLRAGKPRSGPPPHDPAKGKQARAEGLRRAREMRLQRYLKIRGECATQGEAAARLGVSLRTIWSYEQQIRERERTTRARPDAA</sequence>
<name>A0ABP6NDH3_9ACTN</name>
<organism evidence="2 3">
    <name type="scientific">Planomonospora alba</name>
    <dbReference type="NCBI Taxonomy" id="161354"/>
    <lineage>
        <taxon>Bacteria</taxon>
        <taxon>Bacillati</taxon>
        <taxon>Actinomycetota</taxon>
        <taxon>Actinomycetes</taxon>
        <taxon>Streptosporangiales</taxon>
        <taxon>Streptosporangiaceae</taxon>
        <taxon>Planomonospora</taxon>
    </lineage>
</organism>
<feature type="compositionally biased region" description="Basic and acidic residues" evidence="1">
    <location>
        <begin position="47"/>
        <end position="59"/>
    </location>
</feature>
<reference evidence="3" key="1">
    <citation type="journal article" date="2019" name="Int. J. Syst. Evol. Microbiol.">
        <title>The Global Catalogue of Microorganisms (GCM) 10K type strain sequencing project: providing services to taxonomists for standard genome sequencing and annotation.</title>
        <authorList>
            <consortium name="The Broad Institute Genomics Platform"/>
            <consortium name="The Broad Institute Genome Sequencing Center for Infectious Disease"/>
            <person name="Wu L."/>
            <person name="Ma J."/>
        </authorList>
    </citation>
    <scope>NUCLEOTIDE SEQUENCE [LARGE SCALE GENOMIC DNA]</scope>
    <source>
        <strain evidence="3">JCM 9373</strain>
    </source>
</reference>
<dbReference type="Proteomes" id="UP001500320">
    <property type="component" value="Unassembled WGS sequence"/>
</dbReference>
<keyword evidence="3" id="KW-1185">Reference proteome</keyword>
<protein>
    <submittedName>
        <fullName evidence="2">Uncharacterized protein</fullName>
    </submittedName>
</protein>
<proteinExistence type="predicted"/>
<dbReference type="InterPro" id="IPR001387">
    <property type="entry name" value="Cro/C1-type_HTH"/>
</dbReference>